<protein>
    <submittedName>
        <fullName evidence="2">Uncharacterized protein</fullName>
    </submittedName>
</protein>
<sequence>MGSPHVSSIRPPSSSITTTTTTATELSRDPYAQRVKCLEDHASSLTGSKIADKIRKLQLALAWADKEEGRKREARLLSREGGLSRKGNPYANPVVDVNSAASAGGCSPAATTISNHSARRARSALLFGLGAGINDDNNNSGQEQEE</sequence>
<proteinExistence type="predicted"/>
<feature type="region of interest" description="Disordered" evidence="1">
    <location>
        <begin position="1"/>
        <end position="27"/>
    </location>
</feature>
<dbReference type="EMBL" id="MU001671">
    <property type="protein sequence ID" value="KAF2461494.1"/>
    <property type="molecule type" value="Genomic_DNA"/>
</dbReference>
<dbReference type="Proteomes" id="UP000799766">
    <property type="component" value="Unassembled WGS sequence"/>
</dbReference>
<evidence type="ECO:0000256" key="1">
    <source>
        <dbReference type="SAM" id="MobiDB-lite"/>
    </source>
</evidence>
<dbReference type="AlphaFoldDB" id="A0A6A6PC15"/>
<accession>A0A6A6PC15</accession>
<name>A0A6A6PC15_9PEZI</name>
<gene>
    <name evidence="2" type="ORF">BDY21DRAFT_376415</name>
</gene>
<organism evidence="2 3">
    <name type="scientific">Lineolata rhizophorae</name>
    <dbReference type="NCBI Taxonomy" id="578093"/>
    <lineage>
        <taxon>Eukaryota</taxon>
        <taxon>Fungi</taxon>
        <taxon>Dikarya</taxon>
        <taxon>Ascomycota</taxon>
        <taxon>Pezizomycotina</taxon>
        <taxon>Dothideomycetes</taxon>
        <taxon>Dothideomycetes incertae sedis</taxon>
        <taxon>Lineolatales</taxon>
        <taxon>Lineolataceae</taxon>
        <taxon>Lineolata</taxon>
    </lineage>
</organism>
<reference evidence="2" key="1">
    <citation type="journal article" date="2020" name="Stud. Mycol.">
        <title>101 Dothideomycetes genomes: a test case for predicting lifestyles and emergence of pathogens.</title>
        <authorList>
            <person name="Haridas S."/>
            <person name="Albert R."/>
            <person name="Binder M."/>
            <person name="Bloem J."/>
            <person name="Labutti K."/>
            <person name="Salamov A."/>
            <person name="Andreopoulos B."/>
            <person name="Baker S."/>
            <person name="Barry K."/>
            <person name="Bills G."/>
            <person name="Bluhm B."/>
            <person name="Cannon C."/>
            <person name="Castanera R."/>
            <person name="Culley D."/>
            <person name="Daum C."/>
            <person name="Ezra D."/>
            <person name="Gonzalez J."/>
            <person name="Henrissat B."/>
            <person name="Kuo A."/>
            <person name="Liang C."/>
            <person name="Lipzen A."/>
            <person name="Lutzoni F."/>
            <person name="Magnuson J."/>
            <person name="Mondo S."/>
            <person name="Nolan M."/>
            <person name="Ohm R."/>
            <person name="Pangilinan J."/>
            <person name="Park H.-J."/>
            <person name="Ramirez L."/>
            <person name="Alfaro M."/>
            <person name="Sun H."/>
            <person name="Tritt A."/>
            <person name="Yoshinaga Y."/>
            <person name="Zwiers L.-H."/>
            <person name="Turgeon B."/>
            <person name="Goodwin S."/>
            <person name="Spatafora J."/>
            <person name="Crous P."/>
            <person name="Grigoriev I."/>
        </authorList>
    </citation>
    <scope>NUCLEOTIDE SEQUENCE</scope>
    <source>
        <strain evidence="2">ATCC 16933</strain>
    </source>
</reference>
<evidence type="ECO:0000313" key="2">
    <source>
        <dbReference type="EMBL" id="KAF2461494.1"/>
    </source>
</evidence>
<keyword evidence="3" id="KW-1185">Reference proteome</keyword>
<evidence type="ECO:0000313" key="3">
    <source>
        <dbReference type="Proteomes" id="UP000799766"/>
    </source>
</evidence>
<feature type="compositionally biased region" description="Low complexity" evidence="1">
    <location>
        <begin position="7"/>
        <end position="24"/>
    </location>
</feature>